<evidence type="ECO:0000313" key="3">
    <source>
        <dbReference type="Proteomes" id="UP000719766"/>
    </source>
</evidence>
<dbReference type="EMBL" id="JABBWE010000032">
    <property type="protein sequence ID" value="KAG1793155.1"/>
    <property type="molecule type" value="Genomic_DNA"/>
</dbReference>
<protein>
    <submittedName>
        <fullName evidence="2">Uncharacterized protein</fullName>
    </submittedName>
</protein>
<sequence>FYGRIFLASLVFCPSIPPVPTCIIVLHVMLVLLPALARQKARKNEHRFYS</sequence>
<dbReference type="OrthoDB" id="2609846at2759"/>
<evidence type="ECO:0000256" key="1">
    <source>
        <dbReference type="SAM" id="Phobius"/>
    </source>
</evidence>
<reference evidence="2" key="1">
    <citation type="journal article" date="2020" name="New Phytol.">
        <title>Comparative genomics reveals dynamic genome evolution in host specialist ectomycorrhizal fungi.</title>
        <authorList>
            <person name="Lofgren L.A."/>
            <person name="Nguyen N.H."/>
            <person name="Vilgalys R."/>
            <person name="Ruytinx J."/>
            <person name="Liao H.L."/>
            <person name="Branco S."/>
            <person name="Kuo A."/>
            <person name="LaButti K."/>
            <person name="Lipzen A."/>
            <person name="Andreopoulos W."/>
            <person name="Pangilinan J."/>
            <person name="Riley R."/>
            <person name="Hundley H."/>
            <person name="Na H."/>
            <person name="Barry K."/>
            <person name="Grigoriev I.V."/>
            <person name="Stajich J.E."/>
            <person name="Kennedy P.G."/>
        </authorList>
    </citation>
    <scope>NUCLEOTIDE SEQUENCE</scope>
    <source>
        <strain evidence="2">S12</strain>
    </source>
</reference>
<comment type="caution">
    <text evidence="2">The sequence shown here is derived from an EMBL/GenBank/DDBJ whole genome shotgun (WGS) entry which is preliminary data.</text>
</comment>
<keyword evidence="1" id="KW-0472">Membrane</keyword>
<organism evidence="2 3">
    <name type="scientific">Suillus plorans</name>
    <dbReference type="NCBI Taxonomy" id="116603"/>
    <lineage>
        <taxon>Eukaryota</taxon>
        <taxon>Fungi</taxon>
        <taxon>Dikarya</taxon>
        <taxon>Basidiomycota</taxon>
        <taxon>Agaricomycotina</taxon>
        <taxon>Agaricomycetes</taxon>
        <taxon>Agaricomycetidae</taxon>
        <taxon>Boletales</taxon>
        <taxon>Suillineae</taxon>
        <taxon>Suillaceae</taxon>
        <taxon>Suillus</taxon>
    </lineage>
</organism>
<evidence type="ECO:0000313" key="2">
    <source>
        <dbReference type="EMBL" id="KAG1793155.1"/>
    </source>
</evidence>
<accession>A0A9P7AQP6</accession>
<proteinExistence type="predicted"/>
<feature type="transmembrane region" description="Helical" evidence="1">
    <location>
        <begin position="16"/>
        <end position="37"/>
    </location>
</feature>
<keyword evidence="3" id="KW-1185">Reference proteome</keyword>
<gene>
    <name evidence="2" type="ORF">HD556DRAFT_1238215</name>
</gene>
<name>A0A9P7AQP6_9AGAM</name>
<keyword evidence="1" id="KW-1133">Transmembrane helix</keyword>
<keyword evidence="1" id="KW-0812">Transmembrane</keyword>
<feature type="non-terminal residue" evidence="2">
    <location>
        <position position="1"/>
    </location>
</feature>
<dbReference type="Proteomes" id="UP000719766">
    <property type="component" value="Unassembled WGS sequence"/>
</dbReference>
<dbReference type="AlphaFoldDB" id="A0A9P7AQP6"/>
<dbReference type="GeneID" id="64591725"/>
<dbReference type="RefSeq" id="XP_041159644.1">
    <property type="nucleotide sequence ID" value="XM_041297961.1"/>
</dbReference>